<reference evidence="3 4" key="1">
    <citation type="submission" date="2017-07" db="EMBL/GenBank/DDBJ databases">
        <authorList>
            <person name="Talla V."/>
            <person name="Backstrom N."/>
        </authorList>
    </citation>
    <scope>NUCLEOTIDE SEQUENCE [LARGE SCALE GENOMIC DNA]</scope>
</reference>
<keyword evidence="2" id="KW-0732">Signal</keyword>
<evidence type="ECO:0000313" key="4">
    <source>
        <dbReference type="Proteomes" id="UP000324832"/>
    </source>
</evidence>
<feature type="region of interest" description="Disordered" evidence="1">
    <location>
        <begin position="35"/>
        <end position="63"/>
    </location>
</feature>
<proteinExistence type="predicted"/>
<accession>A0A5E4PMF6</accession>
<evidence type="ECO:0000256" key="2">
    <source>
        <dbReference type="SAM" id="SignalP"/>
    </source>
</evidence>
<dbReference type="Proteomes" id="UP000324832">
    <property type="component" value="Unassembled WGS sequence"/>
</dbReference>
<evidence type="ECO:0000256" key="1">
    <source>
        <dbReference type="SAM" id="MobiDB-lite"/>
    </source>
</evidence>
<gene>
    <name evidence="3" type="ORF">LSINAPIS_LOCUS109</name>
</gene>
<evidence type="ECO:0000313" key="3">
    <source>
        <dbReference type="EMBL" id="VVC86254.1"/>
    </source>
</evidence>
<dbReference type="EMBL" id="FZQP02000002">
    <property type="protein sequence ID" value="VVC86254.1"/>
    <property type="molecule type" value="Genomic_DNA"/>
</dbReference>
<sequence>MNALLLHLLILCVSVISSPVDYPIKVDLPVYDEPDTPHQSKEIHLAEPVHTENHPRDDSLNRNTISSKSKLEAFTGLVNSKSESIGKLGYFALPSYEVESAVMETEGFGSKKLSIKENIQHAAAGFLQPKPIVDTIKEEEKYGNNGDKFYKVGKAVVGGAEGISNFVNAIIAIPGSLISSITRSATAKLNNIGGKLVGL</sequence>
<keyword evidence="4" id="KW-1185">Reference proteome</keyword>
<name>A0A5E4PMF6_9NEOP</name>
<organism evidence="3 4">
    <name type="scientific">Leptidea sinapis</name>
    <dbReference type="NCBI Taxonomy" id="189913"/>
    <lineage>
        <taxon>Eukaryota</taxon>
        <taxon>Metazoa</taxon>
        <taxon>Ecdysozoa</taxon>
        <taxon>Arthropoda</taxon>
        <taxon>Hexapoda</taxon>
        <taxon>Insecta</taxon>
        <taxon>Pterygota</taxon>
        <taxon>Neoptera</taxon>
        <taxon>Endopterygota</taxon>
        <taxon>Lepidoptera</taxon>
        <taxon>Glossata</taxon>
        <taxon>Ditrysia</taxon>
        <taxon>Papilionoidea</taxon>
        <taxon>Pieridae</taxon>
        <taxon>Dismorphiinae</taxon>
        <taxon>Leptidea</taxon>
    </lineage>
</organism>
<feature type="signal peptide" evidence="2">
    <location>
        <begin position="1"/>
        <end position="17"/>
    </location>
</feature>
<protein>
    <submittedName>
        <fullName evidence="3">Uncharacterized protein</fullName>
    </submittedName>
</protein>
<feature type="chain" id="PRO_5023029635" evidence="2">
    <location>
        <begin position="18"/>
        <end position="199"/>
    </location>
</feature>
<dbReference type="OrthoDB" id="6616542at2759"/>
<dbReference type="AlphaFoldDB" id="A0A5E4PMF6"/>
<feature type="compositionally biased region" description="Basic and acidic residues" evidence="1">
    <location>
        <begin position="35"/>
        <end position="60"/>
    </location>
</feature>